<dbReference type="SUPFAM" id="SSF52374">
    <property type="entry name" value="Nucleotidylyl transferase"/>
    <property type="match status" value="1"/>
</dbReference>
<dbReference type="EMBL" id="SOKJ01000320">
    <property type="protein sequence ID" value="TET08983.1"/>
    <property type="molecule type" value="Genomic_DNA"/>
</dbReference>
<name>A0A523RT95_UNCAE</name>
<dbReference type="PRINTS" id="PR00983">
    <property type="entry name" value="TRNASYNTHCYS"/>
</dbReference>
<comment type="subunit">
    <text evidence="4">Monomer.</text>
</comment>
<evidence type="ECO:0000256" key="12">
    <source>
        <dbReference type="ARBA" id="ARBA00022840"/>
    </source>
</evidence>
<dbReference type="SMART" id="SM00840">
    <property type="entry name" value="DALR_2"/>
    <property type="match status" value="1"/>
</dbReference>
<evidence type="ECO:0000256" key="8">
    <source>
        <dbReference type="ARBA" id="ARBA00022598"/>
    </source>
</evidence>
<dbReference type="Pfam" id="PF09190">
    <property type="entry name" value="DALR_2"/>
    <property type="match status" value="1"/>
</dbReference>
<dbReference type="PANTHER" id="PTHR10890">
    <property type="entry name" value="CYSTEINYL-TRNA SYNTHETASE"/>
    <property type="match status" value="1"/>
</dbReference>
<dbReference type="Gene3D" id="3.40.50.620">
    <property type="entry name" value="HUPs"/>
    <property type="match status" value="1"/>
</dbReference>
<dbReference type="InterPro" id="IPR014729">
    <property type="entry name" value="Rossmann-like_a/b/a_fold"/>
</dbReference>
<keyword evidence="9" id="KW-0479">Metal-binding</keyword>
<evidence type="ECO:0000256" key="6">
    <source>
        <dbReference type="ARBA" id="ARBA00014738"/>
    </source>
</evidence>
<evidence type="ECO:0000256" key="1">
    <source>
        <dbReference type="ARBA" id="ARBA00001947"/>
    </source>
</evidence>
<evidence type="ECO:0000256" key="3">
    <source>
        <dbReference type="ARBA" id="ARBA00005594"/>
    </source>
</evidence>
<dbReference type="InterPro" id="IPR024909">
    <property type="entry name" value="Cys-tRNA/MSH_ligase"/>
</dbReference>
<evidence type="ECO:0000256" key="5">
    <source>
        <dbReference type="ARBA" id="ARBA00012832"/>
    </source>
</evidence>
<evidence type="ECO:0000256" key="13">
    <source>
        <dbReference type="ARBA" id="ARBA00022917"/>
    </source>
</evidence>
<dbReference type="GO" id="GO:0006423">
    <property type="term" value="P:cysteinyl-tRNA aminoacylation"/>
    <property type="evidence" value="ECO:0007669"/>
    <property type="project" value="UniProtKB-UniRule"/>
</dbReference>
<comment type="caution">
    <text evidence="17">The sequence shown here is derived from an EMBL/GenBank/DDBJ whole genome shotgun (WGS) entry which is preliminary data.</text>
</comment>
<protein>
    <recommendedName>
        <fullName evidence="6 15">Cysteine--tRNA ligase</fullName>
        <ecNumber evidence="5 15">6.1.1.16</ecNumber>
    </recommendedName>
</protein>
<dbReference type="CDD" id="cd00672">
    <property type="entry name" value="CysRS_core"/>
    <property type="match status" value="1"/>
</dbReference>
<keyword evidence="10" id="KW-0547">Nucleotide-binding</keyword>
<feature type="domain" description="Cysteinyl-tRNA synthetase class Ia DALR" evidence="16">
    <location>
        <begin position="355"/>
        <end position="393"/>
    </location>
</feature>
<dbReference type="NCBIfam" id="TIGR00435">
    <property type="entry name" value="cysS"/>
    <property type="match status" value="1"/>
</dbReference>
<dbReference type="GO" id="GO:0004817">
    <property type="term" value="F:cysteine-tRNA ligase activity"/>
    <property type="evidence" value="ECO:0007669"/>
    <property type="project" value="UniProtKB-UniRule"/>
</dbReference>
<reference evidence="17 18" key="1">
    <citation type="submission" date="2019-03" db="EMBL/GenBank/DDBJ databases">
        <title>Metabolic potential of uncultured bacteria and archaea associated with petroleum seepage in deep-sea sediments.</title>
        <authorList>
            <person name="Dong X."/>
            <person name="Hubert C."/>
        </authorList>
    </citation>
    <scope>NUCLEOTIDE SEQUENCE [LARGE SCALE GENOMIC DNA]</scope>
    <source>
        <strain evidence="17">E44_bin7</strain>
    </source>
</reference>
<dbReference type="AlphaFoldDB" id="A0A523RT95"/>
<keyword evidence="14" id="KW-0030">Aminoacyl-tRNA synthetase</keyword>
<dbReference type="PANTHER" id="PTHR10890:SF3">
    <property type="entry name" value="CYSTEINE--TRNA LIGASE, CYTOPLASMIC"/>
    <property type="match status" value="1"/>
</dbReference>
<evidence type="ECO:0000259" key="16">
    <source>
        <dbReference type="SMART" id="SM00840"/>
    </source>
</evidence>
<dbReference type="GO" id="GO:0046872">
    <property type="term" value="F:metal ion binding"/>
    <property type="evidence" value="ECO:0007669"/>
    <property type="project" value="UniProtKB-KW"/>
</dbReference>
<dbReference type="Proteomes" id="UP000316360">
    <property type="component" value="Unassembled WGS sequence"/>
</dbReference>
<evidence type="ECO:0000256" key="9">
    <source>
        <dbReference type="ARBA" id="ARBA00022723"/>
    </source>
</evidence>
<keyword evidence="13" id="KW-0648">Protein biosynthesis</keyword>
<evidence type="ECO:0000313" key="17">
    <source>
        <dbReference type="EMBL" id="TET08983.1"/>
    </source>
</evidence>
<dbReference type="InterPro" id="IPR015273">
    <property type="entry name" value="Cys-tRNA-synt_Ia_DALR"/>
</dbReference>
<accession>A0A523RT95</accession>
<comment type="similarity">
    <text evidence="3">Belongs to the class-I aminoacyl-tRNA synthetase family.</text>
</comment>
<organism evidence="17 18">
    <name type="scientific">Aerophobetes bacterium</name>
    <dbReference type="NCBI Taxonomy" id="2030807"/>
    <lineage>
        <taxon>Bacteria</taxon>
        <taxon>Candidatus Aerophobota</taxon>
    </lineage>
</organism>
<dbReference type="Pfam" id="PF01406">
    <property type="entry name" value="tRNA-synt_1e"/>
    <property type="match status" value="1"/>
</dbReference>
<evidence type="ECO:0000256" key="4">
    <source>
        <dbReference type="ARBA" id="ARBA00011245"/>
    </source>
</evidence>
<comment type="cofactor">
    <cofactor evidence="1">
        <name>Zn(2+)</name>
        <dbReference type="ChEBI" id="CHEBI:29105"/>
    </cofactor>
</comment>
<keyword evidence="11" id="KW-0862">Zinc</keyword>
<comment type="subcellular location">
    <subcellularLocation>
        <location evidence="2">Cytoplasm</location>
    </subcellularLocation>
</comment>
<evidence type="ECO:0000256" key="14">
    <source>
        <dbReference type="ARBA" id="ARBA00023146"/>
    </source>
</evidence>
<dbReference type="GO" id="GO:0005829">
    <property type="term" value="C:cytosol"/>
    <property type="evidence" value="ECO:0007669"/>
    <property type="project" value="TreeGrafter"/>
</dbReference>
<evidence type="ECO:0000256" key="7">
    <source>
        <dbReference type="ARBA" id="ARBA00022490"/>
    </source>
</evidence>
<dbReference type="HAMAP" id="MF_00041">
    <property type="entry name" value="Cys_tRNA_synth"/>
    <property type="match status" value="1"/>
</dbReference>
<keyword evidence="12" id="KW-0067">ATP-binding</keyword>
<evidence type="ECO:0000256" key="11">
    <source>
        <dbReference type="ARBA" id="ARBA00022833"/>
    </source>
</evidence>
<sequence length="405" mass="46682">MALFVYNTLTQKKEEFKPRSPGKVKMYVCGTTPYDHCHLGHARCYVVFDVIRKYLEYKGYEVIYAQNFTDIDDKIINRAQQLGSKIEDVAEKYISGYFEVMGKLNIKEANFYPKTTEYIQEMIKLIEKLINRGYAYVIDGDVYFEIAKFDGYGKLSHRSREEMQAGVRIEVNKRKRNPLDFALWKSAKPGEPCWESPWGKGRPGWHIECSAMSMRHLGASFDIHGGGQDLIFPHHENEIAQSEAVTGKPFASYWLHNGFVTVNREKMSKSLGNFFTLQEIYEKYSPDVVRFFLISQYYRSHIDFSDDKMEEARKSLERFHNTLENIGFLLKGLKAGKKSSPPKREDSSISEAKEKFITAMDDDFNTARALGYIFDLVGKANKKISEKNPDLPFLLGADRALRSMG</sequence>
<proteinExistence type="inferred from homology"/>
<dbReference type="EC" id="6.1.1.16" evidence="5 15"/>
<keyword evidence="8 17" id="KW-0436">Ligase</keyword>
<evidence type="ECO:0000256" key="15">
    <source>
        <dbReference type="NCBIfam" id="TIGR00435"/>
    </source>
</evidence>
<dbReference type="SUPFAM" id="SSF47323">
    <property type="entry name" value="Anticodon-binding domain of a subclass of class I aminoacyl-tRNA synthetases"/>
    <property type="match status" value="1"/>
</dbReference>
<evidence type="ECO:0000256" key="10">
    <source>
        <dbReference type="ARBA" id="ARBA00022741"/>
    </source>
</evidence>
<evidence type="ECO:0000313" key="18">
    <source>
        <dbReference type="Proteomes" id="UP000316360"/>
    </source>
</evidence>
<dbReference type="FunFam" id="3.40.50.620:FF:000009">
    <property type="entry name" value="Cysteine--tRNA ligase"/>
    <property type="match status" value="1"/>
</dbReference>
<gene>
    <name evidence="17" type="ORF">E3J84_05600</name>
</gene>
<dbReference type="InterPro" id="IPR015803">
    <property type="entry name" value="Cys-tRNA-ligase"/>
</dbReference>
<dbReference type="InterPro" id="IPR009080">
    <property type="entry name" value="tRNAsynth_Ia_anticodon-bd"/>
</dbReference>
<dbReference type="GO" id="GO:0005524">
    <property type="term" value="F:ATP binding"/>
    <property type="evidence" value="ECO:0007669"/>
    <property type="project" value="UniProtKB-KW"/>
</dbReference>
<dbReference type="InterPro" id="IPR032678">
    <property type="entry name" value="tRNA-synt_1_cat_dom"/>
</dbReference>
<feature type="non-terminal residue" evidence="17">
    <location>
        <position position="405"/>
    </location>
</feature>
<dbReference type="Gene3D" id="1.20.120.640">
    <property type="entry name" value="Anticodon-binding domain of a subclass of class I aminoacyl-tRNA synthetases"/>
    <property type="match status" value="1"/>
</dbReference>
<evidence type="ECO:0000256" key="2">
    <source>
        <dbReference type="ARBA" id="ARBA00004496"/>
    </source>
</evidence>
<keyword evidence="7" id="KW-0963">Cytoplasm</keyword>